<evidence type="ECO:0000313" key="3">
    <source>
        <dbReference type="Proteomes" id="UP000789595"/>
    </source>
</evidence>
<name>A0A8J2T2Y3_9STRA</name>
<protein>
    <submittedName>
        <fullName evidence="2">Uncharacterized protein</fullName>
    </submittedName>
</protein>
<keyword evidence="3" id="KW-1185">Reference proteome</keyword>
<sequence>MDVNVPRNSAWRGFEKILRVWPTLNKVVPSSSTVGGRGTVSARICLRSDLHSASVAPRSTGATRNCGSPGFDSPFSSASALSDAASLSLTRWSRFRCRASCSDCFKTRSSSSQIDLASTASKSCNSPWFCFCNSRNRSSAKMRRASPSSSFFFFGAMASAGSSSSSTSIVRSCWRRLHGSPRGCLAAAAALPLAARAPWEPFEAGTRFPMPRRQRKRRAFGPTLQGHVLRER</sequence>
<dbReference type="Proteomes" id="UP000789595">
    <property type="component" value="Unassembled WGS sequence"/>
</dbReference>
<organism evidence="2 3">
    <name type="scientific">Pelagomonas calceolata</name>
    <dbReference type="NCBI Taxonomy" id="35677"/>
    <lineage>
        <taxon>Eukaryota</taxon>
        <taxon>Sar</taxon>
        <taxon>Stramenopiles</taxon>
        <taxon>Ochrophyta</taxon>
        <taxon>Pelagophyceae</taxon>
        <taxon>Pelagomonadales</taxon>
        <taxon>Pelagomonadaceae</taxon>
        <taxon>Pelagomonas</taxon>
    </lineage>
</organism>
<accession>A0A8J2T2Y3</accession>
<comment type="caution">
    <text evidence="2">The sequence shown here is derived from an EMBL/GenBank/DDBJ whole genome shotgun (WGS) entry which is preliminary data.</text>
</comment>
<proteinExistence type="predicted"/>
<dbReference type="AlphaFoldDB" id="A0A8J2T2Y3"/>
<gene>
    <name evidence="2" type="ORF">PECAL_6P10580</name>
</gene>
<feature type="region of interest" description="Disordered" evidence="1">
    <location>
        <begin position="204"/>
        <end position="232"/>
    </location>
</feature>
<dbReference type="EMBL" id="CAKKNE010000006">
    <property type="protein sequence ID" value="CAH0379434.1"/>
    <property type="molecule type" value="Genomic_DNA"/>
</dbReference>
<reference evidence="2" key="1">
    <citation type="submission" date="2021-11" db="EMBL/GenBank/DDBJ databases">
        <authorList>
            <consortium name="Genoscope - CEA"/>
            <person name="William W."/>
        </authorList>
    </citation>
    <scope>NUCLEOTIDE SEQUENCE</scope>
</reference>
<evidence type="ECO:0000313" key="2">
    <source>
        <dbReference type="EMBL" id="CAH0379434.1"/>
    </source>
</evidence>
<evidence type="ECO:0000256" key="1">
    <source>
        <dbReference type="SAM" id="MobiDB-lite"/>
    </source>
</evidence>
<feature type="compositionally biased region" description="Basic residues" evidence="1">
    <location>
        <begin position="210"/>
        <end position="219"/>
    </location>
</feature>